<dbReference type="SMART" id="SM00448">
    <property type="entry name" value="REC"/>
    <property type="match status" value="1"/>
</dbReference>
<dbReference type="InterPro" id="IPR003594">
    <property type="entry name" value="HATPase_dom"/>
</dbReference>
<dbReference type="PRINTS" id="PR00344">
    <property type="entry name" value="BCTRLSENSOR"/>
</dbReference>
<dbReference type="PANTHER" id="PTHR43047:SF66">
    <property type="entry name" value="HISKA"/>
    <property type="match status" value="1"/>
</dbReference>
<dbReference type="InterPro" id="IPR036890">
    <property type="entry name" value="HATPase_C_sf"/>
</dbReference>
<dbReference type="SMART" id="SM00387">
    <property type="entry name" value="HATPase_c"/>
    <property type="match status" value="1"/>
</dbReference>
<dbReference type="PROSITE" id="PS50109">
    <property type="entry name" value="HIS_KIN"/>
    <property type="match status" value="1"/>
</dbReference>
<dbReference type="InterPro" id="IPR036097">
    <property type="entry name" value="HisK_dim/P_sf"/>
</dbReference>
<dbReference type="Gene3D" id="3.30.565.10">
    <property type="entry name" value="Histidine kinase-like ATPase, C-terminal domain"/>
    <property type="match status" value="1"/>
</dbReference>
<keyword evidence="3" id="KW-0597">Phosphoprotein</keyword>
<dbReference type="PROSITE" id="PS50110">
    <property type="entry name" value="RESPONSE_REGULATORY"/>
    <property type="match status" value="1"/>
</dbReference>
<evidence type="ECO:0000256" key="6">
    <source>
        <dbReference type="ARBA" id="ARBA00022801"/>
    </source>
</evidence>
<gene>
    <name evidence="7" type="ORF">TW71_22050</name>
</gene>
<dbReference type="GO" id="GO:0016787">
    <property type="term" value="F:hydrolase activity"/>
    <property type="evidence" value="ECO:0007669"/>
    <property type="project" value="UniProtKB-KW"/>
</dbReference>
<dbReference type="InterPro" id="IPR005467">
    <property type="entry name" value="His_kinase_dom"/>
</dbReference>
<dbReference type="RefSeq" id="WP_045987272.1">
    <property type="nucleotide sequence ID" value="NZ_CP063052.1"/>
</dbReference>
<comment type="caution">
    <text evidence="7">The sequence shown here is derived from an EMBL/GenBank/DDBJ whole genome shotgun (WGS) entry which is preliminary data.</text>
</comment>
<dbReference type="PANTHER" id="PTHR43047">
    <property type="entry name" value="TWO-COMPONENT HISTIDINE PROTEIN KINASE"/>
    <property type="match status" value="1"/>
</dbReference>
<dbReference type="AlphaFoldDB" id="A0A837G0L5"/>
<name>A0A837G0L5_9VIBR</name>
<dbReference type="SUPFAM" id="SSF55874">
    <property type="entry name" value="ATPase domain of HSP90 chaperone/DNA topoisomerase II/histidine kinase"/>
    <property type="match status" value="1"/>
</dbReference>
<dbReference type="InterPro" id="IPR004358">
    <property type="entry name" value="Sig_transdc_His_kin-like_C"/>
</dbReference>
<keyword evidence="5" id="KW-0418">Kinase</keyword>
<evidence type="ECO:0000313" key="7">
    <source>
        <dbReference type="EMBL" id="KJY67678.1"/>
    </source>
</evidence>
<evidence type="ECO:0000256" key="4">
    <source>
        <dbReference type="ARBA" id="ARBA00022679"/>
    </source>
</evidence>
<keyword evidence="4" id="KW-0808">Transferase</keyword>
<organism evidence="7">
    <name type="scientific">Vibrio coralliilyticus</name>
    <dbReference type="NCBI Taxonomy" id="190893"/>
    <lineage>
        <taxon>Bacteria</taxon>
        <taxon>Pseudomonadati</taxon>
        <taxon>Pseudomonadota</taxon>
        <taxon>Gammaproteobacteria</taxon>
        <taxon>Vibrionales</taxon>
        <taxon>Vibrionaceae</taxon>
        <taxon>Vibrio</taxon>
    </lineage>
</organism>
<dbReference type="InterPro" id="IPR001789">
    <property type="entry name" value="Sig_transdc_resp-reg_receiver"/>
</dbReference>
<dbReference type="Pfam" id="PF00072">
    <property type="entry name" value="Response_reg"/>
    <property type="match status" value="1"/>
</dbReference>
<comment type="catalytic activity">
    <reaction evidence="1">
        <text>ATP + protein L-histidine = ADP + protein N-phospho-L-histidine.</text>
        <dbReference type="EC" id="2.7.13.3"/>
    </reaction>
</comment>
<evidence type="ECO:0000256" key="3">
    <source>
        <dbReference type="ARBA" id="ARBA00022553"/>
    </source>
</evidence>
<dbReference type="Gene3D" id="3.40.50.2300">
    <property type="match status" value="1"/>
</dbReference>
<dbReference type="GO" id="GO:0009927">
    <property type="term" value="F:histidine phosphotransfer kinase activity"/>
    <property type="evidence" value="ECO:0007669"/>
    <property type="project" value="TreeGrafter"/>
</dbReference>
<dbReference type="GO" id="GO:0005886">
    <property type="term" value="C:plasma membrane"/>
    <property type="evidence" value="ECO:0007669"/>
    <property type="project" value="TreeGrafter"/>
</dbReference>
<reference evidence="7" key="1">
    <citation type="journal article" date="2015" name="BMC Genomics">
        <title>Genome mining reveals unlocked bioactive potential of marine Gram-negative bacteria.</title>
        <authorList>
            <person name="Machado H."/>
            <person name="Sonnenschein E.C."/>
            <person name="Melchiorsen J."/>
            <person name="Gram L."/>
        </authorList>
    </citation>
    <scope>NUCLEOTIDE SEQUENCE</scope>
    <source>
        <strain evidence="7">S2052</strain>
    </source>
</reference>
<dbReference type="GO" id="GO:0000155">
    <property type="term" value="F:phosphorelay sensor kinase activity"/>
    <property type="evidence" value="ECO:0007669"/>
    <property type="project" value="InterPro"/>
</dbReference>
<dbReference type="Pfam" id="PF00512">
    <property type="entry name" value="HisKA"/>
    <property type="match status" value="1"/>
</dbReference>
<evidence type="ECO:0000256" key="5">
    <source>
        <dbReference type="ARBA" id="ARBA00022777"/>
    </source>
</evidence>
<dbReference type="SMART" id="SM00388">
    <property type="entry name" value="HisKA"/>
    <property type="match status" value="1"/>
</dbReference>
<protein>
    <recommendedName>
        <fullName evidence="2">histidine kinase</fullName>
        <ecNumber evidence="2">2.7.13.3</ecNumber>
    </recommendedName>
</protein>
<dbReference type="InterPro" id="IPR011006">
    <property type="entry name" value="CheY-like_superfamily"/>
</dbReference>
<dbReference type="CDD" id="cd17546">
    <property type="entry name" value="REC_hyHK_CKI1_RcsC-like"/>
    <property type="match status" value="1"/>
</dbReference>
<dbReference type="InterPro" id="IPR003661">
    <property type="entry name" value="HisK_dim/P_dom"/>
</dbReference>
<dbReference type="CDD" id="cd00082">
    <property type="entry name" value="HisKA"/>
    <property type="match status" value="1"/>
</dbReference>
<dbReference type="Gene3D" id="1.10.287.130">
    <property type="match status" value="1"/>
</dbReference>
<dbReference type="SUPFAM" id="SSF52172">
    <property type="entry name" value="CheY-like"/>
    <property type="match status" value="1"/>
</dbReference>
<proteinExistence type="predicted"/>
<evidence type="ECO:0000256" key="1">
    <source>
        <dbReference type="ARBA" id="ARBA00000085"/>
    </source>
</evidence>
<evidence type="ECO:0000256" key="2">
    <source>
        <dbReference type="ARBA" id="ARBA00012438"/>
    </source>
</evidence>
<keyword evidence="6" id="KW-0378">Hydrolase</keyword>
<dbReference type="EC" id="2.7.13.3" evidence="2"/>
<accession>A0A837G0L5</accession>
<sequence length="631" mass="71703">MYSSRRYIDLFGTALKVQIIVLVALVIVLSWLNIKVTSLNDDQSALLDYEFCTYKIDKALTQFVFSRSKISDANIQEYVELSAERTACVEGLLQLLRLSAADLTDYEGVVLQYLEDFNTEQAYLINLGKAYSGKRMNEVLTKHWPKEKDKLSYHRSRHDTFYNVRFTLEVEAQQVQTIFFSLSIIVIMLFIAICFTVFVFFKYINKEVILPLHFASNALPTNLEGESSTATSLSQVESKSLECNLLFSAIDKYSEKVDKLKTDAVETAEKKTRFVNFLSHEIRTPLNAIIGNLDLADQDKTFDQAALEDVITASRLLDDIINNILDFAALEINSITPQPKYHNLQHILDSVLHTLSYLENEHKIQNHLVVADNVPSNLFVDRFLLSQVMINIISNIIKHSETAIYRIKITQKNGNLRLRFIDNGKGISKALLPRLFDEFAQSERHQGTSGLGMKIVKESVLLLEGKIHIWSKTSFGTVFQVDIPLLQDSDNVIQDPTDAQATSELPATRMKILVAEDFELNVKLMKRIAKKHHLTMDFASNGREVLDKLNDQSYDLVLMDIQMPVLDGIEATKLIRRDQRFAHIPIYALTADSDLVQQEVCTDAGMNGYITKPIKADKLFTLLAKLEKISN</sequence>
<dbReference type="EMBL" id="JXXR01000026">
    <property type="protein sequence ID" value="KJY67678.1"/>
    <property type="molecule type" value="Genomic_DNA"/>
</dbReference>
<dbReference type="SUPFAM" id="SSF47384">
    <property type="entry name" value="Homodimeric domain of signal transducing histidine kinase"/>
    <property type="match status" value="1"/>
</dbReference>
<dbReference type="Pfam" id="PF02518">
    <property type="entry name" value="HATPase_c"/>
    <property type="match status" value="1"/>
</dbReference>